<dbReference type="PANTHER" id="PTHR48207:SF3">
    <property type="entry name" value="SUCCINATE--HYDROXYMETHYLGLUTARATE COA-TRANSFERASE"/>
    <property type="match status" value="1"/>
</dbReference>
<dbReference type="EMBL" id="BJZS01000100">
    <property type="protein sequence ID" value="GEO96899.1"/>
    <property type="molecule type" value="Genomic_DNA"/>
</dbReference>
<dbReference type="AlphaFoldDB" id="A0A512IGQ0"/>
<evidence type="ECO:0000313" key="2">
    <source>
        <dbReference type="EMBL" id="GEO96899.1"/>
    </source>
</evidence>
<name>A0A512IGQ0_9MICC</name>
<dbReference type="RefSeq" id="WP_062735636.1">
    <property type="nucleotide sequence ID" value="NZ_BJZS01000100.1"/>
</dbReference>
<dbReference type="GO" id="GO:0008410">
    <property type="term" value="F:CoA-transferase activity"/>
    <property type="evidence" value="ECO:0007669"/>
    <property type="project" value="TreeGrafter"/>
</dbReference>
<dbReference type="SUPFAM" id="SSF89796">
    <property type="entry name" value="CoA-transferase family III (CaiB/BaiF)"/>
    <property type="match status" value="1"/>
</dbReference>
<keyword evidence="1" id="KW-0808">Transferase</keyword>
<sequence>MEGVLVENCKPGGLDRLGLGCPELSAENPGLVYVSITGFGAAGGRDLPGYAFIARQLIGEPHTLST</sequence>
<evidence type="ECO:0000256" key="1">
    <source>
        <dbReference type="ARBA" id="ARBA00022679"/>
    </source>
</evidence>
<evidence type="ECO:0000313" key="3">
    <source>
        <dbReference type="Proteomes" id="UP000321103"/>
    </source>
</evidence>
<dbReference type="InterPro" id="IPR023606">
    <property type="entry name" value="CoA-Trfase_III_dom_1_sf"/>
</dbReference>
<gene>
    <name evidence="2" type="ORF">KTU01_30220</name>
</gene>
<dbReference type="Gene3D" id="3.40.50.10540">
    <property type="entry name" value="Crotonobetainyl-coa:carnitine coa-transferase, domain 1"/>
    <property type="match status" value="1"/>
</dbReference>
<dbReference type="Pfam" id="PF02515">
    <property type="entry name" value="CoA_transf_3"/>
    <property type="match status" value="1"/>
</dbReference>
<reference evidence="2 3" key="1">
    <citation type="submission" date="2019-07" db="EMBL/GenBank/DDBJ databases">
        <title>Whole genome shotgun sequence of Kocuria turfanensis NBRC 107627.</title>
        <authorList>
            <person name="Hosoyama A."/>
            <person name="Uohara A."/>
            <person name="Ohji S."/>
            <person name="Ichikawa N."/>
        </authorList>
    </citation>
    <scope>NUCLEOTIDE SEQUENCE [LARGE SCALE GENOMIC DNA]</scope>
    <source>
        <strain evidence="2 3">NBRC 107627</strain>
    </source>
</reference>
<protein>
    <submittedName>
        <fullName evidence="2">Uncharacterized protein</fullName>
    </submittedName>
</protein>
<dbReference type="STRING" id="388357.GCA_001580365_02011"/>
<dbReference type="Proteomes" id="UP000321103">
    <property type="component" value="Unassembled WGS sequence"/>
</dbReference>
<dbReference type="PANTHER" id="PTHR48207">
    <property type="entry name" value="SUCCINATE--HYDROXYMETHYLGLUTARATE COA-TRANSFERASE"/>
    <property type="match status" value="1"/>
</dbReference>
<dbReference type="InterPro" id="IPR050483">
    <property type="entry name" value="CoA-transferase_III_domain"/>
</dbReference>
<dbReference type="InterPro" id="IPR003673">
    <property type="entry name" value="CoA-Trfase_fam_III"/>
</dbReference>
<keyword evidence="3" id="KW-1185">Reference proteome</keyword>
<organism evidence="2 3">
    <name type="scientific">Kocuria turfanensis</name>
    <dbReference type="NCBI Taxonomy" id="388357"/>
    <lineage>
        <taxon>Bacteria</taxon>
        <taxon>Bacillati</taxon>
        <taxon>Actinomycetota</taxon>
        <taxon>Actinomycetes</taxon>
        <taxon>Micrococcales</taxon>
        <taxon>Micrococcaceae</taxon>
        <taxon>Kocuria</taxon>
    </lineage>
</organism>
<comment type="caution">
    <text evidence="2">The sequence shown here is derived from an EMBL/GenBank/DDBJ whole genome shotgun (WGS) entry which is preliminary data.</text>
</comment>
<proteinExistence type="predicted"/>
<accession>A0A512IGQ0</accession>